<dbReference type="PANTHER" id="PTHR48041">
    <property type="entry name" value="ABC TRANSPORTER G FAMILY MEMBER 28"/>
    <property type="match status" value="1"/>
</dbReference>
<dbReference type="InterPro" id="IPR050352">
    <property type="entry name" value="ABCG_transporters"/>
</dbReference>
<reference evidence="12" key="2">
    <citation type="submission" date="2009-11" db="EMBL/GenBank/DDBJ databases">
        <title>The Genome Sequence of Allomyces macrogynus strain ATCC 38327.</title>
        <authorList>
            <consortium name="The Broad Institute Genome Sequencing Platform"/>
            <person name="Russ C."/>
            <person name="Cuomo C."/>
            <person name="Shea T."/>
            <person name="Young S.K."/>
            <person name="Zeng Q."/>
            <person name="Koehrsen M."/>
            <person name="Haas B."/>
            <person name="Borodovsky M."/>
            <person name="Guigo R."/>
            <person name="Alvarado L."/>
            <person name="Berlin A."/>
            <person name="Borenstein D."/>
            <person name="Chen Z."/>
            <person name="Engels R."/>
            <person name="Freedman E."/>
            <person name="Gellesch M."/>
            <person name="Goldberg J."/>
            <person name="Griggs A."/>
            <person name="Gujja S."/>
            <person name="Heiman D."/>
            <person name="Hepburn T."/>
            <person name="Howarth C."/>
            <person name="Jen D."/>
            <person name="Larson L."/>
            <person name="Lewis B."/>
            <person name="Mehta T."/>
            <person name="Park D."/>
            <person name="Pearson M."/>
            <person name="Roberts A."/>
            <person name="Saif S."/>
            <person name="Shenoy N."/>
            <person name="Sisk P."/>
            <person name="Stolte C."/>
            <person name="Sykes S."/>
            <person name="Walk T."/>
            <person name="White J."/>
            <person name="Yandava C."/>
            <person name="Burger G."/>
            <person name="Gray M.W."/>
            <person name="Holland P.W.H."/>
            <person name="King N."/>
            <person name="Lang F.B.F."/>
            <person name="Roger A.J."/>
            <person name="Ruiz-Trillo I."/>
            <person name="Lander E."/>
            <person name="Nusbaum C."/>
        </authorList>
    </citation>
    <scope>NUCLEOTIDE SEQUENCE [LARGE SCALE GENOMIC DNA]</scope>
    <source>
        <strain evidence="12">ATCC 38327</strain>
    </source>
</reference>
<dbReference type="InterPro" id="IPR013525">
    <property type="entry name" value="ABC2_TM"/>
</dbReference>
<dbReference type="PANTHER" id="PTHR48041:SF139">
    <property type="entry name" value="PROTEIN SCARLET"/>
    <property type="match status" value="1"/>
</dbReference>
<feature type="transmembrane region" description="Helical" evidence="9">
    <location>
        <begin position="514"/>
        <end position="533"/>
    </location>
</feature>
<dbReference type="eggNOG" id="KOG0061">
    <property type="taxonomic scope" value="Eukaryota"/>
</dbReference>
<evidence type="ECO:0000259" key="10">
    <source>
        <dbReference type="PROSITE" id="PS50893"/>
    </source>
</evidence>
<name>A0A0L0SHX7_ALLM3</name>
<evidence type="ECO:0000256" key="4">
    <source>
        <dbReference type="ARBA" id="ARBA00022741"/>
    </source>
</evidence>
<evidence type="ECO:0000256" key="8">
    <source>
        <dbReference type="SAM" id="MobiDB-lite"/>
    </source>
</evidence>
<comment type="subcellular location">
    <subcellularLocation>
        <location evidence="1">Membrane</location>
        <topology evidence="1">Multi-pass membrane protein</topology>
    </subcellularLocation>
</comment>
<evidence type="ECO:0000256" key="3">
    <source>
        <dbReference type="ARBA" id="ARBA00022692"/>
    </source>
</evidence>
<dbReference type="GO" id="GO:0016020">
    <property type="term" value="C:membrane"/>
    <property type="evidence" value="ECO:0007669"/>
    <property type="project" value="UniProtKB-SubCell"/>
</dbReference>
<dbReference type="Pfam" id="PF00005">
    <property type="entry name" value="ABC_tran"/>
    <property type="match status" value="1"/>
</dbReference>
<dbReference type="AlphaFoldDB" id="A0A0L0SHX7"/>
<evidence type="ECO:0000256" key="7">
    <source>
        <dbReference type="ARBA" id="ARBA00023136"/>
    </source>
</evidence>
<dbReference type="VEuPathDB" id="FungiDB:AMAG_07374"/>
<dbReference type="OrthoDB" id="66620at2759"/>
<keyword evidence="5" id="KW-0067">ATP-binding</keyword>
<dbReference type="InterPro" id="IPR003439">
    <property type="entry name" value="ABC_transporter-like_ATP-bd"/>
</dbReference>
<dbReference type="OMA" id="WIDVCIM"/>
<evidence type="ECO:0000256" key="9">
    <source>
        <dbReference type="SAM" id="Phobius"/>
    </source>
</evidence>
<feature type="transmembrane region" description="Helical" evidence="9">
    <location>
        <begin position="653"/>
        <end position="675"/>
    </location>
</feature>
<gene>
    <name evidence="11" type="ORF">AMAG_07374</name>
</gene>
<dbReference type="Pfam" id="PF01061">
    <property type="entry name" value="ABC2_membrane"/>
    <property type="match status" value="1"/>
</dbReference>
<feature type="domain" description="ABC transporter" evidence="10">
    <location>
        <begin position="149"/>
        <end position="391"/>
    </location>
</feature>
<feature type="transmembrane region" description="Helical" evidence="9">
    <location>
        <begin position="598"/>
        <end position="616"/>
    </location>
</feature>
<evidence type="ECO:0000256" key="1">
    <source>
        <dbReference type="ARBA" id="ARBA00004141"/>
    </source>
</evidence>
<dbReference type="SMART" id="SM00382">
    <property type="entry name" value="AAA"/>
    <property type="match status" value="1"/>
</dbReference>
<feature type="region of interest" description="Disordered" evidence="8">
    <location>
        <begin position="58"/>
        <end position="101"/>
    </location>
</feature>
<dbReference type="PROSITE" id="PS00211">
    <property type="entry name" value="ABC_TRANSPORTER_1"/>
    <property type="match status" value="1"/>
</dbReference>
<dbReference type="GO" id="GO:0140359">
    <property type="term" value="F:ABC-type transporter activity"/>
    <property type="evidence" value="ECO:0007669"/>
    <property type="project" value="InterPro"/>
</dbReference>
<feature type="region of interest" description="Disordered" evidence="8">
    <location>
        <begin position="449"/>
        <end position="473"/>
    </location>
</feature>
<dbReference type="InterPro" id="IPR027417">
    <property type="entry name" value="P-loop_NTPase"/>
</dbReference>
<evidence type="ECO:0000256" key="6">
    <source>
        <dbReference type="ARBA" id="ARBA00022989"/>
    </source>
</evidence>
<dbReference type="SUPFAM" id="SSF52540">
    <property type="entry name" value="P-loop containing nucleoside triphosphate hydrolases"/>
    <property type="match status" value="1"/>
</dbReference>
<proteinExistence type="predicted"/>
<dbReference type="Proteomes" id="UP000054350">
    <property type="component" value="Unassembled WGS sequence"/>
</dbReference>
<evidence type="ECO:0000256" key="2">
    <source>
        <dbReference type="ARBA" id="ARBA00022448"/>
    </source>
</evidence>
<feature type="transmembrane region" description="Helical" evidence="9">
    <location>
        <begin position="545"/>
        <end position="568"/>
    </location>
</feature>
<accession>A0A0L0SHX7</accession>
<keyword evidence="7 9" id="KW-0472">Membrane</keyword>
<organism evidence="11 12">
    <name type="scientific">Allomyces macrogynus (strain ATCC 38327)</name>
    <name type="common">Allomyces javanicus var. macrogynus</name>
    <dbReference type="NCBI Taxonomy" id="578462"/>
    <lineage>
        <taxon>Eukaryota</taxon>
        <taxon>Fungi</taxon>
        <taxon>Fungi incertae sedis</taxon>
        <taxon>Blastocladiomycota</taxon>
        <taxon>Blastocladiomycetes</taxon>
        <taxon>Blastocladiales</taxon>
        <taxon>Blastocladiaceae</taxon>
        <taxon>Allomyces</taxon>
    </lineage>
</organism>
<dbReference type="GO" id="GO:0016887">
    <property type="term" value="F:ATP hydrolysis activity"/>
    <property type="evidence" value="ECO:0007669"/>
    <property type="project" value="InterPro"/>
</dbReference>
<protein>
    <recommendedName>
        <fullName evidence="10">ABC transporter domain-containing protein</fullName>
    </recommendedName>
</protein>
<evidence type="ECO:0000256" key="5">
    <source>
        <dbReference type="ARBA" id="ARBA00022840"/>
    </source>
</evidence>
<keyword evidence="4" id="KW-0547">Nucleotide-binding</keyword>
<feature type="region of interest" description="Disordered" evidence="8">
    <location>
        <begin position="773"/>
        <end position="807"/>
    </location>
</feature>
<dbReference type="PROSITE" id="PS50893">
    <property type="entry name" value="ABC_TRANSPORTER_2"/>
    <property type="match status" value="1"/>
</dbReference>
<dbReference type="Gene3D" id="3.40.50.300">
    <property type="entry name" value="P-loop containing nucleotide triphosphate hydrolases"/>
    <property type="match status" value="1"/>
</dbReference>
<keyword evidence="6 9" id="KW-1133">Transmembrane helix</keyword>
<dbReference type="CDD" id="cd03213">
    <property type="entry name" value="ABCG_EPDR"/>
    <property type="match status" value="1"/>
</dbReference>
<reference evidence="11 12" key="1">
    <citation type="submission" date="2009-11" db="EMBL/GenBank/DDBJ databases">
        <title>Annotation of Allomyces macrogynus ATCC 38327.</title>
        <authorList>
            <consortium name="The Broad Institute Genome Sequencing Platform"/>
            <person name="Russ C."/>
            <person name="Cuomo C."/>
            <person name="Burger G."/>
            <person name="Gray M.W."/>
            <person name="Holland P.W.H."/>
            <person name="King N."/>
            <person name="Lang F.B.F."/>
            <person name="Roger A.J."/>
            <person name="Ruiz-Trillo I."/>
            <person name="Young S.K."/>
            <person name="Zeng Q."/>
            <person name="Gargeya S."/>
            <person name="Fitzgerald M."/>
            <person name="Haas B."/>
            <person name="Abouelleil A."/>
            <person name="Alvarado L."/>
            <person name="Arachchi H.M."/>
            <person name="Berlin A."/>
            <person name="Chapman S.B."/>
            <person name="Gearin G."/>
            <person name="Goldberg J."/>
            <person name="Griggs A."/>
            <person name="Gujja S."/>
            <person name="Hansen M."/>
            <person name="Heiman D."/>
            <person name="Howarth C."/>
            <person name="Larimer J."/>
            <person name="Lui A."/>
            <person name="MacDonald P.J.P."/>
            <person name="McCowen C."/>
            <person name="Montmayeur A."/>
            <person name="Murphy C."/>
            <person name="Neiman D."/>
            <person name="Pearson M."/>
            <person name="Priest M."/>
            <person name="Roberts A."/>
            <person name="Saif S."/>
            <person name="Shea T."/>
            <person name="Sisk P."/>
            <person name="Stolte C."/>
            <person name="Sykes S."/>
            <person name="Wortman J."/>
            <person name="Nusbaum C."/>
            <person name="Birren B."/>
        </authorList>
    </citation>
    <scope>NUCLEOTIDE SEQUENCE [LARGE SCALE GENOMIC DNA]</scope>
    <source>
        <strain evidence="11 12">ATCC 38327</strain>
    </source>
</reference>
<sequence>MTNDGGHRSRDAPAASSTPLIAPAVLAPAHSDLDVAPPAADGSRSRWHSGATAVEFGIHPATTNGNGHNNGSLPITASSTTLGASDPCAPEATTSGGQNGHGRVLLSFHDLTYSVMVAPHPTATNGNGNGDQQQLPLPATAAAVQGSKRPRLSIRRRNADLVPKTILKDITGFFAPGRLAAILGPSGSGKTTLLNSLAGLSKGGLMHGDVMLNGLSLDPFELRSVVGFVFQDDVIMETMTVNEALEMALALRNPPESAEDARRRMERIVDLLGLERARHTIIGSPARKGVSGGERKRAAIGMELMGRPQVLLLDECTTGLDSFTAFTVMSILKKLAHLQQKTVVATLHQPSSEIFEMLDDVMILVDGQILYHGPTQDMVAYFTARNFPCPNHYNPADFVFMSIINNTPAHVIDALLLDYRKSAMPGHAAAAAAIITALTLEADHHRRTMSTASTAEPSRNPWHAHRERKRRRRIGNAPLEMTKFYPPFRQQFAYLTKRAWLNTIRNKLMLQTRLMQAVFLGVLVGLIFLNVRHSSPDPRAVAQSITGVFFFVSTNSFFSATLPVLSIFAVERHVFLREYVSGYYGVAAYFWSRTLVETPFQILYPVVLATIAYWIINFSSTVVGWLVFTMFAVLVSLVGNAFGIAMASLFEDIGIALTVVTLAILPLLLFGGLFVNSGTAPAWLVWLQWVSPIQYSFSGLMKYYFTDRTLGTLDGNEYLRQLGVDKKLPMGIDVILLAVLWAVCTLAGYFGLRRLAHKIAGSRPRGMRKWFQRRHRPVEQAGTERDDGAGEEDVELTAGGNVAEWGAPTPVQFGRVLGVAREHDGRD</sequence>
<dbReference type="GO" id="GO:0005524">
    <property type="term" value="F:ATP binding"/>
    <property type="evidence" value="ECO:0007669"/>
    <property type="project" value="UniProtKB-KW"/>
</dbReference>
<keyword evidence="2" id="KW-0813">Transport</keyword>
<feature type="transmembrane region" description="Helical" evidence="9">
    <location>
        <begin position="623"/>
        <end position="647"/>
    </location>
</feature>
<evidence type="ECO:0000313" key="11">
    <source>
        <dbReference type="EMBL" id="KNE62128.1"/>
    </source>
</evidence>
<dbReference type="STRING" id="578462.A0A0L0SHX7"/>
<keyword evidence="3 9" id="KW-0812">Transmembrane</keyword>
<evidence type="ECO:0000313" key="12">
    <source>
        <dbReference type="Proteomes" id="UP000054350"/>
    </source>
</evidence>
<dbReference type="InterPro" id="IPR003593">
    <property type="entry name" value="AAA+_ATPase"/>
</dbReference>
<feature type="compositionally biased region" description="Basic residues" evidence="8">
    <location>
        <begin position="462"/>
        <end position="473"/>
    </location>
</feature>
<feature type="transmembrane region" description="Helical" evidence="9">
    <location>
        <begin position="734"/>
        <end position="752"/>
    </location>
</feature>
<feature type="compositionally biased region" description="Polar residues" evidence="8">
    <location>
        <begin position="61"/>
        <end position="83"/>
    </location>
</feature>
<keyword evidence="12" id="KW-1185">Reference proteome</keyword>
<feature type="transmembrane region" description="Helical" evidence="9">
    <location>
        <begin position="682"/>
        <end position="705"/>
    </location>
</feature>
<dbReference type="EMBL" id="GG745339">
    <property type="protein sequence ID" value="KNE62128.1"/>
    <property type="molecule type" value="Genomic_DNA"/>
</dbReference>
<dbReference type="InterPro" id="IPR017871">
    <property type="entry name" value="ABC_transporter-like_CS"/>
</dbReference>